<feature type="transmembrane region" description="Helical" evidence="6">
    <location>
        <begin position="488"/>
        <end position="509"/>
    </location>
</feature>
<evidence type="ECO:0000256" key="3">
    <source>
        <dbReference type="ARBA" id="ARBA00022989"/>
    </source>
</evidence>
<accession>A0AAF0DP93</accession>
<evidence type="ECO:0000256" key="1">
    <source>
        <dbReference type="ARBA" id="ARBA00004141"/>
    </source>
</evidence>
<evidence type="ECO:0000313" key="8">
    <source>
        <dbReference type="EMBL" id="WEW61908.1"/>
    </source>
</evidence>
<feature type="compositionally biased region" description="Basic and acidic residues" evidence="5">
    <location>
        <begin position="1"/>
        <end position="11"/>
    </location>
</feature>
<evidence type="ECO:0000256" key="5">
    <source>
        <dbReference type="SAM" id="MobiDB-lite"/>
    </source>
</evidence>
<gene>
    <name evidence="8" type="ORF">PRK78_007408</name>
</gene>
<evidence type="ECO:0000256" key="4">
    <source>
        <dbReference type="ARBA" id="ARBA00023136"/>
    </source>
</evidence>
<feature type="transmembrane region" description="Helical" evidence="6">
    <location>
        <begin position="425"/>
        <end position="446"/>
    </location>
</feature>
<evidence type="ECO:0000256" key="6">
    <source>
        <dbReference type="SAM" id="Phobius"/>
    </source>
</evidence>
<feature type="transmembrane region" description="Helical" evidence="6">
    <location>
        <begin position="152"/>
        <end position="172"/>
    </location>
</feature>
<evidence type="ECO:0000313" key="9">
    <source>
        <dbReference type="Proteomes" id="UP001219355"/>
    </source>
</evidence>
<evidence type="ECO:0000259" key="7">
    <source>
        <dbReference type="PROSITE" id="PS50850"/>
    </source>
</evidence>
<sequence length="524" mass="58633">MARESLNKDSSDGNSVAEKSPATENADINLDLEALGEKEGYVLDTAQMSNVELKTAKDGHTILIPQPSNSPDDPLNWSEFKKGVILFVISATAFLPDYGSAVGAVTLLPQAQIWGMTEDEVNKSQVGNVFMLGVGGIFVVMLSAYFGRYPVLFWFLVLALATAIWCAAAVTFESFMAARLLNGFFSTVMQGGGLMFIKDLFFFHEHARKINIWASFIIVSPYLGPLLTAFIINTQKWQWAFGVYSVMTGLCLIATILFVDETYYNRKIPEDQQPKRESRWKRMIGTEQWHSRHMRNTLKDAIMRPIIIFSKPPVLIAMISYLLSFAWVVGINTTLSIFLTPLYKFGPKQIGFFYFTPVVAAILGEIAGHWLHDMVANIATRRNNGRFEPEARFAVTWISTPFLIAGLILLGFALERGYHYMFASLGWGLYVFGIMITTVAVNAYVLDSYPEASGEVSALTNFSRTTGGFIVSYFMVEWAKKEGAIRQFGVMAAICVFAFLITLGLQYYGKRLRLWAGPLHFKTV</sequence>
<evidence type="ECO:0000256" key="2">
    <source>
        <dbReference type="ARBA" id="ARBA00022692"/>
    </source>
</evidence>
<feature type="transmembrane region" description="Helical" evidence="6">
    <location>
        <begin position="184"/>
        <end position="204"/>
    </location>
</feature>
<feature type="transmembrane region" description="Helical" evidence="6">
    <location>
        <begin position="314"/>
        <end position="339"/>
    </location>
</feature>
<dbReference type="InterPro" id="IPR020846">
    <property type="entry name" value="MFS_dom"/>
</dbReference>
<organism evidence="8 9">
    <name type="scientific">Emydomyces testavorans</name>
    <dbReference type="NCBI Taxonomy" id="2070801"/>
    <lineage>
        <taxon>Eukaryota</taxon>
        <taxon>Fungi</taxon>
        <taxon>Dikarya</taxon>
        <taxon>Ascomycota</taxon>
        <taxon>Pezizomycotina</taxon>
        <taxon>Eurotiomycetes</taxon>
        <taxon>Eurotiomycetidae</taxon>
        <taxon>Onygenales</taxon>
        <taxon>Nannizziopsiaceae</taxon>
        <taxon>Emydomyces</taxon>
    </lineage>
</organism>
<dbReference type="Gene3D" id="1.20.1250.20">
    <property type="entry name" value="MFS general substrate transporter like domains"/>
    <property type="match status" value="1"/>
</dbReference>
<keyword evidence="9" id="KW-1185">Reference proteome</keyword>
<protein>
    <recommendedName>
        <fullName evidence="7">Major facilitator superfamily (MFS) profile domain-containing protein</fullName>
    </recommendedName>
</protein>
<dbReference type="PANTHER" id="PTHR23502">
    <property type="entry name" value="MAJOR FACILITATOR SUPERFAMILY"/>
    <property type="match status" value="1"/>
</dbReference>
<dbReference type="PANTHER" id="PTHR23502:SF187">
    <property type="entry name" value="TRANSPORTER, PUTATIVE (AFU_ORTHOLOGUE AFUA_2G17840)-RELATED"/>
    <property type="match status" value="1"/>
</dbReference>
<reference evidence="8" key="1">
    <citation type="submission" date="2023-03" db="EMBL/GenBank/DDBJ databases">
        <title>Emydomyces testavorans Genome Sequence.</title>
        <authorList>
            <person name="Hoyer L."/>
        </authorList>
    </citation>
    <scope>NUCLEOTIDE SEQUENCE</scope>
    <source>
        <strain evidence="8">16-2883</strain>
    </source>
</reference>
<dbReference type="SUPFAM" id="SSF103473">
    <property type="entry name" value="MFS general substrate transporter"/>
    <property type="match status" value="1"/>
</dbReference>
<proteinExistence type="predicted"/>
<keyword evidence="4 6" id="KW-0472">Membrane</keyword>
<name>A0AAF0DP93_9EURO</name>
<comment type="subcellular location">
    <subcellularLocation>
        <location evidence="1">Membrane</location>
        <topology evidence="1">Multi-pass membrane protein</topology>
    </subcellularLocation>
</comment>
<dbReference type="InterPro" id="IPR036259">
    <property type="entry name" value="MFS_trans_sf"/>
</dbReference>
<dbReference type="GO" id="GO:0005886">
    <property type="term" value="C:plasma membrane"/>
    <property type="evidence" value="ECO:0007669"/>
    <property type="project" value="TreeGrafter"/>
</dbReference>
<feature type="domain" description="Major facilitator superfamily (MFS) profile" evidence="7">
    <location>
        <begin position="85"/>
        <end position="510"/>
    </location>
</feature>
<keyword evidence="2 6" id="KW-0812">Transmembrane</keyword>
<feature type="transmembrane region" description="Helical" evidence="6">
    <location>
        <begin position="210"/>
        <end position="232"/>
    </location>
</feature>
<feature type="transmembrane region" description="Helical" evidence="6">
    <location>
        <begin position="239"/>
        <end position="259"/>
    </location>
</feature>
<keyword evidence="3 6" id="KW-1133">Transmembrane helix</keyword>
<dbReference type="PROSITE" id="PS50850">
    <property type="entry name" value="MFS"/>
    <property type="match status" value="1"/>
</dbReference>
<dbReference type="Proteomes" id="UP001219355">
    <property type="component" value="Chromosome 5"/>
</dbReference>
<dbReference type="GO" id="GO:0022857">
    <property type="term" value="F:transmembrane transporter activity"/>
    <property type="evidence" value="ECO:0007669"/>
    <property type="project" value="InterPro"/>
</dbReference>
<dbReference type="InterPro" id="IPR011701">
    <property type="entry name" value="MFS"/>
</dbReference>
<feature type="region of interest" description="Disordered" evidence="5">
    <location>
        <begin position="1"/>
        <end position="26"/>
    </location>
</feature>
<dbReference type="Pfam" id="PF07690">
    <property type="entry name" value="MFS_1"/>
    <property type="match status" value="1"/>
</dbReference>
<feature type="transmembrane region" description="Helical" evidence="6">
    <location>
        <begin position="351"/>
        <end position="371"/>
    </location>
</feature>
<dbReference type="AlphaFoldDB" id="A0AAF0DP93"/>
<feature type="transmembrane region" description="Helical" evidence="6">
    <location>
        <begin position="391"/>
        <end position="413"/>
    </location>
</feature>
<dbReference type="EMBL" id="CP120631">
    <property type="protein sequence ID" value="WEW61908.1"/>
    <property type="molecule type" value="Genomic_DNA"/>
</dbReference>
<feature type="transmembrane region" description="Helical" evidence="6">
    <location>
        <begin position="84"/>
        <end position="108"/>
    </location>
</feature>
<feature type="transmembrane region" description="Helical" evidence="6">
    <location>
        <begin position="129"/>
        <end position="146"/>
    </location>
</feature>